<name>A0AAV7IW36_COTGL</name>
<dbReference type="EMBL" id="JAHXZJ010000747">
    <property type="protein sequence ID" value="KAH0557269.1"/>
    <property type="molecule type" value="Genomic_DNA"/>
</dbReference>
<protein>
    <submittedName>
        <fullName evidence="2">Uncharacterized protein</fullName>
    </submittedName>
</protein>
<accession>A0AAV7IW36</accession>
<keyword evidence="3" id="KW-1185">Reference proteome</keyword>
<organism evidence="2 3">
    <name type="scientific">Cotesia glomerata</name>
    <name type="common">Lepidopteran parasitic wasp</name>
    <name type="synonym">Apanteles glomeratus</name>
    <dbReference type="NCBI Taxonomy" id="32391"/>
    <lineage>
        <taxon>Eukaryota</taxon>
        <taxon>Metazoa</taxon>
        <taxon>Ecdysozoa</taxon>
        <taxon>Arthropoda</taxon>
        <taxon>Hexapoda</taxon>
        <taxon>Insecta</taxon>
        <taxon>Pterygota</taxon>
        <taxon>Neoptera</taxon>
        <taxon>Endopterygota</taxon>
        <taxon>Hymenoptera</taxon>
        <taxon>Apocrita</taxon>
        <taxon>Ichneumonoidea</taxon>
        <taxon>Braconidae</taxon>
        <taxon>Microgastrinae</taxon>
        <taxon>Cotesia</taxon>
    </lineage>
</organism>
<comment type="caution">
    <text evidence="2">The sequence shown here is derived from an EMBL/GenBank/DDBJ whole genome shotgun (WGS) entry which is preliminary data.</text>
</comment>
<dbReference type="Proteomes" id="UP000826195">
    <property type="component" value="Unassembled WGS sequence"/>
</dbReference>
<evidence type="ECO:0000313" key="3">
    <source>
        <dbReference type="Proteomes" id="UP000826195"/>
    </source>
</evidence>
<proteinExistence type="predicted"/>
<dbReference type="AlphaFoldDB" id="A0AAV7IW36"/>
<feature type="region of interest" description="Disordered" evidence="1">
    <location>
        <begin position="141"/>
        <end position="161"/>
    </location>
</feature>
<gene>
    <name evidence="2" type="ORF">KQX54_002551</name>
</gene>
<reference evidence="2 3" key="1">
    <citation type="journal article" date="2021" name="J. Hered.">
        <title>A chromosome-level genome assembly of the parasitoid wasp, Cotesia glomerata (Hymenoptera: Braconidae).</title>
        <authorList>
            <person name="Pinto B.J."/>
            <person name="Weis J.J."/>
            <person name="Gamble T."/>
            <person name="Ode P.J."/>
            <person name="Paul R."/>
            <person name="Zaspel J.M."/>
        </authorList>
    </citation>
    <scope>NUCLEOTIDE SEQUENCE [LARGE SCALE GENOMIC DNA]</scope>
    <source>
        <strain evidence="2">CgM1</strain>
    </source>
</reference>
<sequence length="270" mass="30563">MLLHMPKIYNSKQCQVSPFRWHTHGIADQTEKPQCDCSNAPKEKQYAWTVNYDNCPGGKWSPGCQPTVVKTELNQRRSFNHRNSNVNVNTNTVLARRFLDDDERGNVNINTNGDNADLDAAILLKNLGFIFPRTGYRHHQNHKRNHRNHAASNNHGQRNRKVMVRTNGRDVGVFEDTNDNDDDIVYVIDDDAADSPDNDAEIVAASRRSPFHPHDFLVSIRGLGGRRNHLDLQISRVSVNYREFQDEGADKAPGVLVRLLLGVLVIDAGH</sequence>
<evidence type="ECO:0000256" key="1">
    <source>
        <dbReference type="SAM" id="MobiDB-lite"/>
    </source>
</evidence>
<evidence type="ECO:0000313" key="2">
    <source>
        <dbReference type="EMBL" id="KAH0557269.1"/>
    </source>
</evidence>